<dbReference type="Pfam" id="PF00857">
    <property type="entry name" value="Isochorismatase"/>
    <property type="match status" value="1"/>
</dbReference>
<sequence>MSVSSFRSDDLIHRQDSQLLIVDMQEKLLPAFPEKVRPQLITNCQLLIEMAKLFEVPISATEQYPQGLGRTIPELGLDDIEIPAKTDFSSWPALNWPAPYDEESTRPRIIVAGIESHVCVMQTVLDLIAQGYKVYIPVDAVASRFKLDWKIAIERLALSGAILTTTESVLFEWCERAGTPEFKQLSQRLKAKTKPE</sequence>
<dbReference type="InterPro" id="IPR050993">
    <property type="entry name" value="Isochorismatase_domain"/>
</dbReference>
<reference evidence="2 3" key="1">
    <citation type="submission" date="2019-02" db="EMBL/GenBank/DDBJ databases">
        <title>Deep-cultivation of Planctomycetes and their phenomic and genomic characterization uncovers novel biology.</title>
        <authorList>
            <person name="Wiegand S."/>
            <person name="Jogler M."/>
            <person name="Boedeker C."/>
            <person name="Pinto D."/>
            <person name="Vollmers J."/>
            <person name="Rivas-Marin E."/>
            <person name="Kohn T."/>
            <person name="Peeters S.H."/>
            <person name="Heuer A."/>
            <person name="Rast P."/>
            <person name="Oberbeckmann S."/>
            <person name="Bunk B."/>
            <person name="Jeske O."/>
            <person name="Meyerdierks A."/>
            <person name="Storesund J.E."/>
            <person name="Kallscheuer N."/>
            <person name="Luecker S."/>
            <person name="Lage O.M."/>
            <person name="Pohl T."/>
            <person name="Merkel B.J."/>
            <person name="Hornburger P."/>
            <person name="Mueller R.-W."/>
            <person name="Bruemmer F."/>
            <person name="Labrenz M."/>
            <person name="Spormann A.M."/>
            <person name="Op den Camp H."/>
            <person name="Overmann J."/>
            <person name="Amann R."/>
            <person name="Jetten M.S.M."/>
            <person name="Mascher T."/>
            <person name="Medema M.H."/>
            <person name="Devos D.P."/>
            <person name="Kaster A.-K."/>
            <person name="Ovreas L."/>
            <person name="Rohde M."/>
            <person name="Galperin M.Y."/>
            <person name="Jogler C."/>
        </authorList>
    </citation>
    <scope>NUCLEOTIDE SEQUENCE [LARGE SCALE GENOMIC DNA]</scope>
    <source>
        <strain evidence="2 3">Pla110</strain>
    </source>
</reference>
<dbReference type="CDD" id="cd01012">
    <property type="entry name" value="YcaC_related"/>
    <property type="match status" value="1"/>
</dbReference>
<keyword evidence="3" id="KW-1185">Reference proteome</keyword>
<dbReference type="EMBL" id="CP036281">
    <property type="protein sequence ID" value="QDU82103.1"/>
    <property type="molecule type" value="Genomic_DNA"/>
</dbReference>
<organism evidence="2 3">
    <name type="scientific">Polystyrenella longa</name>
    <dbReference type="NCBI Taxonomy" id="2528007"/>
    <lineage>
        <taxon>Bacteria</taxon>
        <taxon>Pseudomonadati</taxon>
        <taxon>Planctomycetota</taxon>
        <taxon>Planctomycetia</taxon>
        <taxon>Planctomycetales</taxon>
        <taxon>Planctomycetaceae</taxon>
        <taxon>Polystyrenella</taxon>
    </lineage>
</organism>
<dbReference type="PANTHER" id="PTHR14119:SF3">
    <property type="entry name" value="ISOCHORISMATASE DOMAIN-CONTAINING PROTEIN 2"/>
    <property type="match status" value="1"/>
</dbReference>
<dbReference type="PANTHER" id="PTHR14119">
    <property type="entry name" value="HYDROLASE"/>
    <property type="match status" value="1"/>
</dbReference>
<name>A0A518CSA8_9PLAN</name>
<evidence type="ECO:0000313" key="3">
    <source>
        <dbReference type="Proteomes" id="UP000317178"/>
    </source>
</evidence>
<protein>
    <submittedName>
        <fullName evidence="2">Isochorismatase family protein</fullName>
    </submittedName>
</protein>
<accession>A0A518CSA8</accession>
<evidence type="ECO:0000259" key="1">
    <source>
        <dbReference type="Pfam" id="PF00857"/>
    </source>
</evidence>
<evidence type="ECO:0000313" key="2">
    <source>
        <dbReference type="EMBL" id="QDU82103.1"/>
    </source>
</evidence>
<dbReference type="SUPFAM" id="SSF52499">
    <property type="entry name" value="Isochorismatase-like hydrolases"/>
    <property type="match status" value="1"/>
</dbReference>
<gene>
    <name evidence="2" type="ORF">Pla110_38580</name>
</gene>
<proteinExistence type="predicted"/>
<dbReference type="Proteomes" id="UP000317178">
    <property type="component" value="Chromosome"/>
</dbReference>
<dbReference type="InterPro" id="IPR036380">
    <property type="entry name" value="Isochorismatase-like_sf"/>
</dbReference>
<dbReference type="InterPro" id="IPR000868">
    <property type="entry name" value="Isochorismatase-like_dom"/>
</dbReference>
<dbReference type="AlphaFoldDB" id="A0A518CSA8"/>
<feature type="domain" description="Isochorismatase-like" evidence="1">
    <location>
        <begin position="18"/>
        <end position="168"/>
    </location>
</feature>
<dbReference type="Gene3D" id="3.40.50.850">
    <property type="entry name" value="Isochorismatase-like"/>
    <property type="match status" value="1"/>
</dbReference>
<dbReference type="KEGG" id="plon:Pla110_38580"/>
<dbReference type="RefSeq" id="WP_231742579.1">
    <property type="nucleotide sequence ID" value="NZ_CP036281.1"/>
</dbReference>